<evidence type="ECO:0000313" key="1">
    <source>
        <dbReference type="EMBL" id="VFQ98983.1"/>
    </source>
</evidence>
<keyword evidence="2" id="KW-1185">Reference proteome</keyword>
<sequence length="110" mass="12266">MKKKMKLKKLELGEDCPPLAGAFAAAGSRLPAVCHRRRRFTFAALLSLLLDEDTGVEKFGIDKIPTEELILIFTKCTDEGMGIGESFQVAAIIHVLLPAWDECWSYLKLK</sequence>
<dbReference type="Proteomes" id="UP000595140">
    <property type="component" value="Unassembled WGS sequence"/>
</dbReference>
<gene>
    <name evidence="1" type="ORF">CCAM_LOCUS40759</name>
</gene>
<dbReference type="AlphaFoldDB" id="A0A484NDL8"/>
<dbReference type="OrthoDB" id="1302745at2759"/>
<proteinExistence type="predicted"/>
<reference evidence="1 2" key="1">
    <citation type="submission" date="2018-04" db="EMBL/GenBank/DDBJ databases">
        <authorList>
            <person name="Vogel A."/>
        </authorList>
    </citation>
    <scope>NUCLEOTIDE SEQUENCE [LARGE SCALE GENOMIC DNA]</scope>
</reference>
<accession>A0A484NDL8</accession>
<name>A0A484NDL8_9ASTE</name>
<protein>
    <submittedName>
        <fullName evidence="1">Uncharacterized protein</fullName>
    </submittedName>
</protein>
<dbReference type="EMBL" id="OOIL02006630">
    <property type="protein sequence ID" value="VFQ98983.1"/>
    <property type="molecule type" value="Genomic_DNA"/>
</dbReference>
<evidence type="ECO:0000313" key="2">
    <source>
        <dbReference type="Proteomes" id="UP000595140"/>
    </source>
</evidence>
<organism evidence="1 2">
    <name type="scientific">Cuscuta campestris</name>
    <dbReference type="NCBI Taxonomy" id="132261"/>
    <lineage>
        <taxon>Eukaryota</taxon>
        <taxon>Viridiplantae</taxon>
        <taxon>Streptophyta</taxon>
        <taxon>Embryophyta</taxon>
        <taxon>Tracheophyta</taxon>
        <taxon>Spermatophyta</taxon>
        <taxon>Magnoliopsida</taxon>
        <taxon>eudicotyledons</taxon>
        <taxon>Gunneridae</taxon>
        <taxon>Pentapetalae</taxon>
        <taxon>asterids</taxon>
        <taxon>lamiids</taxon>
        <taxon>Solanales</taxon>
        <taxon>Convolvulaceae</taxon>
        <taxon>Cuscuteae</taxon>
        <taxon>Cuscuta</taxon>
        <taxon>Cuscuta subgen. Grammica</taxon>
        <taxon>Cuscuta sect. Cleistogrammica</taxon>
    </lineage>
</organism>